<dbReference type="InterPro" id="IPR029058">
    <property type="entry name" value="AB_hydrolase_fold"/>
</dbReference>
<dbReference type="Pfam" id="PF07859">
    <property type="entry name" value="Abhydrolase_3"/>
    <property type="match status" value="1"/>
</dbReference>
<sequence length="285" mass="30243">MTEHAPLRLPSPMPTVSTAGIALPEPVPVQWYRPTPVGRPSLGPTVLWLHGGGFFRGSLDQPEAHAVAQSLAGHGLSVATVGYRLAPTPGLSWMKTRASIPRGRFPLPLDDVLAAYRSVSAQSPGGVILGGASAGACLAAAAALRATDEGWPPVGAVLAYGFFHAAHRRTADVQQRATGHRRITHAVWALNAMNRNYAGSRTELNNRLAFPGGHDLHEFPRTLSINAEKDNMRASGDAFASELVDVGVEVQRHVLPGTRHAFLNRPGTDAFATAVSLIAEWSLGE</sequence>
<dbReference type="GO" id="GO:0016787">
    <property type="term" value="F:hydrolase activity"/>
    <property type="evidence" value="ECO:0007669"/>
    <property type="project" value="UniProtKB-KW"/>
</dbReference>
<dbReference type="SUPFAM" id="SSF53474">
    <property type="entry name" value="alpha/beta-Hydrolases"/>
    <property type="match status" value="1"/>
</dbReference>
<evidence type="ECO:0000256" key="1">
    <source>
        <dbReference type="ARBA" id="ARBA00022801"/>
    </source>
</evidence>
<protein>
    <submittedName>
        <fullName evidence="3">Alpha/beta hydrolase</fullName>
    </submittedName>
</protein>
<dbReference type="PANTHER" id="PTHR48081">
    <property type="entry name" value="AB HYDROLASE SUPERFAMILY PROTEIN C4A8.06C"/>
    <property type="match status" value="1"/>
</dbReference>
<evidence type="ECO:0000313" key="4">
    <source>
        <dbReference type="Proteomes" id="UP000272015"/>
    </source>
</evidence>
<reference evidence="3 4" key="1">
    <citation type="submission" date="2018-09" db="EMBL/GenBank/DDBJ databases">
        <title>Novel species of Cryobacterium.</title>
        <authorList>
            <person name="Liu Q."/>
            <person name="Xin Y.-H."/>
        </authorList>
    </citation>
    <scope>NUCLEOTIDE SEQUENCE [LARGE SCALE GENOMIC DNA]</scope>
    <source>
        <strain evidence="3 4">Hh39</strain>
    </source>
</reference>
<evidence type="ECO:0000313" key="3">
    <source>
        <dbReference type="EMBL" id="RJT87515.1"/>
    </source>
</evidence>
<evidence type="ECO:0000259" key="2">
    <source>
        <dbReference type="Pfam" id="PF07859"/>
    </source>
</evidence>
<keyword evidence="1 3" id="KW-0378">Hydrolase</keyword>
<dbReference type="InterPro" id="IPR013094">
    <property type="entry name" value="AB_hydrolase_3"/>
</dbReference>
<comment type="caution">
    <text evidence="3">The sequence shown here is derived from an EMBL/GenBank/DDBJ whole genome shotgun (WGS) entry which is preliminary data.</text>
</comment>
<dbReference type="AlphaFoldDB" id="A0A3A5MEF4"/>
<dbReference type="PANTHER" id="PTHR48081:SF8">
    <property type="entry name" value="ALPHA_BETA HYDROLASE FOLD-3 DOMAIN-CONTAINING PROTEIN-RELATED"/>
    <property type="match status" value="1"/>
</dbReference>
<organism evidence="3 4">
    <name type="scientific">Cryobacterium melibiosiphilum</name>
    <dbReference type="NCBI Taxonomy" id="995039"/>
    <lineage>
        <taxon>Bacteria</taxon>
        <taxon>Bacillati</taxon>
        <taxon>Actinomycetota</taxon>
        <taxon>Actinomycetes</taxon>
        <taxon>Micrococcales</taxon>
        <taxon>Microbacteriaceae</taxon>
        <taxon>Cryobacterium</taxon>
    </lineage>
</organism>
<keyword evidence="4" id="KW-1185">Reference proteome</keyword>
<name>A0A3A5MEF4_9MICO</name>
<gene>
    <name evidence="3" type="ORF">D6T64_14505</name>
</gene>
<dbReference type="Proteomes" id="UP000272015">
    <property type="component" value="Unassembled WGS sequence"/>
</dbReference>
<dbReference type="InterPro" id="IPR050300">
    <property type="entry name" value="GDXG_lipolytic_enzyme"/>
</dbReference>
<feature type="domain" description="Alpha/beta hydrolase fold-3" evidence="2">
    <location>
        <begin position="101"/>
        <end position="263"/>
    </location>
</feature>
<accession>A0A3A5MEF4</accession>
<dbReference type="Gene3D" id="3.40.50.1820">
    <property type="entry name" value="alpha/beta hydrolase"/>
    <property type="match status" value="1"/>
</dbReference>
<proteinExistence type="predicted"/>
<dbReference type="EMBL" id="QZVS01000089">
    <property type="protein sequence ID" value="RJT87515.1"/>
    <property type="molecule type" value="Genomic_DNA"/>
</dbReference>